<dbReference type="AlphaFoldDB" id="A0A1Y6BKB9"/>
<organism evidence="3 4">
    <name type="scientific">Pseudobacteriovorax antillogorgiicola</name>
    <dbReference type="NCBI Taxonomy" id="1513793"/>
    <lineage>
        <taxon>Bacteria</taxon>
        <taxon>Pseudomonadati</taxon>
        <taxon>Bdellovibrionota</taxon>
        <taxon>Oligoflexia</taxon>
        <taxon>Oligoflexales</taxon>
        <taxon>Pseudobacteriovoracaceae</taxon>
        <taxon>Pseudobacteriovorax</taxon>
    </lineage>
</organism>
<protein>
    <recommendedName>
        <fullName evidence="5">Lipoprotein</fullName>
    </recommendedName>
</protein>
<gene>
    <name evidence="3" type="ORF">SAMN06296036_104247</name>
</gene>
<dbReference type="RefSeq" id="WP_132316574.1">
    <property type="nucleotide sequence ID" value="NZ_FWZT01000004.1"/>
</dbReference>
<accession>A0A1Y6BKB9</accession>
<reference evidence="4" key="1">
    <citation type="submission" date="2017-04" db="EMBL/GenBank/DDBJ databases">
        <authorList>
            <person name="Varghese N."/>
            <person name="Submissions S."/>
        </authorList>
    </citation>
    <scope>NUCLEOTIDE SEQUENCE [LARGE SCALE GENOMIC DNA]</scope>
    <source>
        <strain evidence="4">RKEM611</strain>
    </source>
</reference>
<feature type="region of interest" description="Disordered" evidence="1">
    <location>
        <begin position="20"/>
        <end position="56"/>
    </location>
</feature>
<feature type="chain" id="PRO_5011989077" description="Lipoprotein" evidence="2">
    <location>
        <begin position="22"/>
        <end position="272"/>
    </location>
</feature>
<dbReference type="STRING" id="1513793.SAMN06296036_104247"/>
<sequence>MKMKVLGAAYALMFSSLAACADSPGDSQDPASSTGNQNSDNSSGDPSQELPPQVDLNNPCAFVLGDESGKCLLVSKWALSNTDESVMIPDTKLIARLFINQDWENNGPIFLDEEKTKFNLGMVIKGQDSLDVDYGASLRLDPSSEATIYATIQDPSNYQSFATKGDGVFIRYGDTDVQIGEFLDNPFPGEITKEVSTEVYEHPAICEGVYADVCRLDIVVASDKNEMLQVRNLFNPNQPYLLPQIGFGYRLSLSTGASFLFSNSLKGTPIEE</sequence>
<evidence type="ECO:0000256" key="1">
    <source>
        <dbReference type="SAM" id="MobiDB-lite"/>
    </source>
</evidence>
<evidence type="ECO:0000256" key="2">
    <source>
        <dbReference type="SAM" id="SignalP"/>
    </source>
</evidence>
<evidence type="ECO:0008006" key="5">
    <source>
        <dbReference type="Google" id="ProtNLM"/>
    </source>
</evidence>
<proteinExistence type="predicted"/>
<feature type="signal peptide" evidence="2">
    <location>
        <begin position="1"/>
        <end position="21"/>
    </location>
</feature>
<evidence type="ECO:0000313" key="4">
    <source>
        <dbReference type="Proteomes" id="UP000192907"/>
    </source>
</evidence>
<feature type="compositionally biased region" description="Polar residues" evidence="1">
    <location>
        <begin position="25"/>
        <end position="46"/>
    </location>
</feature>
<name>A0A1Y6BKB9_9BACT</name>
<dbReference type="EMBL" id="FWZT01000004">
    <property type="protein sequence ID" value="SMF07838.1"/>
    <property type="molecule type" value="Genomic_DNA"/>
</dbReference>
<dbReference type="PROSITE" id="PS51257">
    <property type="entry name" value="PROKAR_LIPOPROTEIN"/>
    <property type="match status" value="1"/>
</dbReference>
<evidence type="ECO:0000313" key="3">
    <source>
        <dbReference type="EMBL" id="SMF07838.1"/>
    </source>
</evidence>
<keyword evidence="2" id="KW-0732">Signal</keyword>
<dbReference type="Proteomes" id="UP000192907">
    <property type="component" value="Unassembled WGS sequence"/>
</dbReference>
<keyword evidence="4" id="KW-1185">Reference proteome</keyword>